<dbReference type="Pfam" id="PF04230">
    <property type="entry name" value="PS_pyruv_trans"/>
    <property type="match status" value="1"/>
</dbReference>
<evidence type="ECO:0000313" key="3">
    <source>
        <dbReference type="Proteomes" id="UP000184148"/>
    </source>
</evidence>
<dbReference type="Proteomes" id="UP000184148">
    <property type="component" value="Unassembled WGS sequence"/>
</dbReference>
<sequence length="378" mass="42192">MAKVVISGYYGFDNLGDEAVLFSILKTLRELRIGLRIEVLSNAPAKTAEIYKVTASNRWKLGDVYRALKDSDLLISGGGSLLQDVTGIKSLLYYLGVIWLARRLGKPVFFYAQGIGPVRSWLGRLAMRLVVNKVNFITVRDESSRRDLEEMGINRPCIQVTADPVLGLEEKFVDKTIGRAILEEAGLDLSIERKLVGVSVREWQGLTDYKKVVAEVCDKLTRLGYQVVFLPMHYPDDLKTSQEVVGLMEQPAAALSERYSVVEMASLIANMDLLIGMRLHALILAAVMHVPPVAVSYDPKIDRFMGLLGRTAATPADNPNFDDLWCAVEEILCEPWLAREELIQEVEPLRQRAQLTASLALELLDRTLSKAPQTAKYL</sequence>
<dbReference type="InterPro" id="IPR007345">
    <property type="entry name" value="Polysacch_pyruvyl_Trfase"/>
</dbReference>
<reference evidence="3" key="1">
    <citation type="submission" date="2016-11" db="EMBL/GenBank/DDBJ databases">
        <authorList>
            <person name="Varghese N."/>
            <person name="Submissions S."/>
        </authorList>
    </citation>
    <scope>NUCLEOTIDE SEQUENCE [LARGE SCALE GENOMIC DNA]</scope>
    <source>
        <strain evidence="3">DSM 12395</strain>
    </source>
</reference>
<dbReference type="InterPro" id="IPR019896">
    <property type="entry name" value="Polysacch_pyruvyl_Trfase_CsaB"/>
</dbReference>
<dbReference type="STRING" id="1121429.SAMN02745133_00902"/>
<dbReference type="RefSeq" id="WP_073236372.1">
    <property type="nucleotide sequence ID" value="NZ_FQUY01000004.1"/>
</dbReference>
<name>A0A1M4VEI7_9FIRM</name>
<dbReference type="PANTHER" id="PTHR36836">
    <property type="entry name" value="COLANIC ACID BIOSYNTHESIS PROTEIN WCAK"/>
    <property type="match status" value="1"/>
</dbReference>
<dbReference type="OrthoDB" id="3199616at2"/>
<accession>A0A1M4VEI7</accession>
<keyword evidence="3" id="KW-1185">Reference proteome</keyword>
<dbReference type="NCBIfam" id="TIGR03609">
    <property type="entry name" value="S_layer_CsaB"/>
    <property type="match status" value="1"/>
</dbReference>
<evidence type="ECO:0000313" key="2">
    <source>
        <dbReference type="EMBL" id="SHE67361.1"/>
    </source>
</evidence>
<proteinExistence type="predicted"/>
<dbReference type="SUPFAM" id="SSF53756">
    <property type="entry name" value="UDP-Glycosyltransferase/glycogen phosphorylase"/>
    <property type="match status" value="1"/>
</dbReference>
<gene>
    <name evidence="2" type="ORF">SAMN02745133_00902</name>
</gene>
<feature type="domain" description="Polysaccharide pyruvyl transferase" evidence="1">
    <location>
        <begin position="14"/>
        <end position="299"/>
    </location>
</feature>
<organism evidence="2 3">
    <name type="scientific">Desulforamulus putei DSM 12395</name>
    <dbReference type="NCBI Taxonomy" id="1121429"/>
    <lineage>
        <taxon>Bacteria</taxon>
        <taxon>Bacillati</taxon>
        <taxon>Bacillota</taxon>
        <taxon>Clostridia</taxon>
        <taxon>Eubacteriales</taxon>
        <taxon>Peptococcaceae</taxon>
        <taxon>Desulforamulus</taxon>
    </lineage>
</organism>
<dbReference type="AlphaFoldDB" id="A0A1M4VEI7"/>
<evidence type="ECO:0000259" key="1">
    <source>
        <dbReference type="Pfam" id="PF04230"/>
    </source>
</evidence>
<protein>
    <submittedName>
        <fullName evidence="2">Polysaccharide pyruvyl transferase CsaB</fullName>
    </submittedName>
</protein>
<dbReference type="PANTHER" id="PTHR36836:SF1">
    <property type="entry name" value="COLANIC ACID BIOSYNTHESIS PROTEIN WCAK"/>
    <property type="match status" value="1"/>
</dbReference>
<dbReference type="Gene3D" id="3.40.50.2000">
    <property type="entry name" value="Glycogen Phosphorylase B"/>
    <property type="match status" value="1"/>
</dbReference>
<keyword evidence="2" id="KW-0808">Transferase</keyword>
<dbReference type="GO" id="GO:0016740">
    <property type="term" value="F:transferase activity"/>
    <property type="evidence" value="ECO:0007669"/>
    <property type="project" value="UniProtKB-KW"/>
</dbReference>
<dbReference type="EMBL" id="FQUY01000004">
    <property type="protein sequence ID" value="SHE67361.1"/>
    <property type="molecule type" value="Genomic_DNA"/>
</dbReference>